<protein>
    <submittedName>
        <fullName evidence="1">Uncharacterized protein</fullName>
    </submittedName>
</protein>
<evidence type="ECO:0000313" key="2">
    <source>
        <dbReference type="Proteomes" id="UP000035955"/>
    </source>
</evidence>
<organism evidence="1 2">
    <name type="scientific">Methylobacterium variabile</name>
    <dbReference type="NCBI Taxonomy" id="298794"/>
    <lineage>
        <taxon>Bacteria</taxon>
        <taxon>Pseudomonadati</taxon>
        <taxon>Pseudomonadota</taxon>
        <taxon>Alphaproteobacteria</taxon>
        <taxon>Hyphomicrobiales</taxon>
        <taxon>Methylobacteriaceae</taxon>
        <taxon>Methylobacterium</taxon>
    </lineage>
</organism>
<gene>
    <name evidence="1" type="ORF">VQ02_15735</name>
</gene>
<dbReference type="EMBL" id="LABY01000102">
    <property type="protein sequence ID" value="KMO36243.1"/>
    <property type="molecule type" value="Genomic_DNA"/>
</dbReference>
<dbReference type="AlphaFoldDB" id="A0A0J6SS85"/>
<accession>A0A0J6SS85</accession>
<sequence length="210" mass="21958">MAGAADGQYRAQDGSVISVSSADGEVGIQLLSCKRPVVSAGRLKSSECWANGHAGGGIDVSWRVEGNVVVSDGKRHVLLPPFPPLPKAGPADPFEPTPEAWAHNGSGVKVDPKSGTITYMIPKPGLKGIVKPGAVIFEGGVRTSGIVLGTAYAFKQGCPPASYPVRGVYSHHNERLTLTGPGPKRDGCEVVAYSWDSPHAKLVFEYVVGD</sequence>
<proteinExistence type="predicted"/>
<keyword evidence="2" id="KW-1185">Reference proteome</keyword>
<evidence type="ECO:0000313" key="1">
    <source>
        <dbReference type="EMBL" id="KMO36243.1"/>
    </source>
</evidence>
<dbReference type="PATRIC" id="fig|298794.3.peg.144"/>
<comment type="caution">
    <text evidence="1">The sequence shown here is derived from an EMBL/GenBank/DDBJ whole genome shotgun (WGS) entry which is preliminary data.</text>
</comment>
<name>A0A0J6SS85_9HYPH</name>
<dbReference type="Proteomes" id="UP000035955">
    <property type="component" value="Unassembled WGS sequence"/>
</dbReference>
<reference evidence="1 2" key="1">
    <citation type="submission" date="2015-03" db="EMBL/GenBank/DDBJ databases">
        <title>Genome sequencing of Methylobacterium variabile DSM 16961.</title>
        <authorList>
            <person name="Chaudhry V."/>
            <person name="Patil P.B."/>
        </authorList>
    </citation>
    <scope>NUCLEOTIDE SEQUENCE [LARGE SCALE GENOMIC DNA]</scope>
    <source>
        <strain evidence="1 2">DSM 16961</strain>
    </source>
</reference>